<evidence type="ECO:0000259" key="3">
    <source>
        <dbReference type="Pfam" id="PF13538"/>
    </source>
</evidence>
<feature type="domain" description="TrwC relaxase" evidence="2">
    <location>
        <begin position="1"/>
        <end position="115"/>
    </location>
</feature>
<proteinExistence type="predicted"/>
<dbReference type="InterPro" id="IPR027417">
    <property type="entry name" value="P-loop_NTPase"/>
</dbReference>
<dbReference type="Pfam" id="PF08751">
    <property type="entry name" value="TrwC"/>
    <property type="match status" value="1"/>
</dbReference>
<accession>E6PY05</accession>
<evidence type="ECO:0000313" key="4">
    <source>
        <dbReference type="EMBL" id="CBH99814.1"/>
    </source>
</evidence>
<feature type="region of interest" description="Disordered" evidence="1">
    <location>
        <begin position="713"/>
        <end position="742"/>
    </location>
</feature>
<dbReference type="InterPro" id="IPR014862">
    <property type="entry name" value="TrwC"/>
</dbReference>
<dbReference type="CDD" id="cd17933">
    <property type="entry name" value="DEXSc_RecD-like"/>
    <property type="match status" value="1"/>
</dbReference>
<evidence type="ECO:0000259" key="2">
    <source>
        <dbReference type="Pfam" id="PF08751"/>
    </source>
</evidence>
<dbReference type="InterPro" id="IPR027785">
    <property type="entry name" value="UvrD-like_helicase_C"/>
</dbReference>
<feature type="compositionally biased region" description="Polar residues" evidence="1">
    <location>
        <begin position="719"/>
        <end position="734"/>
    </location>
</feature>
<dbReference type="Pfam" id="PF13604">
    <property type="entry name" value="AAA_30"/>
    <property type="match status" value="1"/>
</dbReference>
<dbReference type="Gene3D" id="3.40.50.300">
    <property type="entry name" value="P-loop containing nucleotide triphosphate hydrolases"/>
    <property type="match status" value="2"/>
</dbReference>
<protein>
    <submittedName>
        <fullName evidence="4">Uncharacterized protein</fullName>
    </submittedName>
</protein>
<evidence type="ECO:0000256" key="1">
    <source>
        <dbReference type="SAM" id="MobiDB-lite"/>
    </source>
</evidence>
<dbReference type="CDD" id="cd18809">
    <property type="entry name" value="SF1_C_RecD"/>
    <property type="match status" value="1"/>
</dbReference>
<dbReference type="SUPFAM" id="SSF52540">
    <property type="entry name" value="P-loop containing nucleoside triphosphate hydrolases"/>
    <property type="match status" value="2"/>
</dbReference>
<comment type="caution">
    <text evidence="4">The sequence shown here is derived from an EMBL/GenBank/DDBJ whole genome shotgun (WGS) entry which is preliminary data.</text>
</comment>
<dbReference type="AlphaFoldDB" id="E6PY05"/>
<dbReference type="Pfam" id="PF13538">
    <property type="entry name" value="UvrD_C_2"/>
    <property type="match status" value="1"/>
</dbReference>
<gene>
    <name evidence="4" type="ORF">CARN3_0769</name>
</gene>
<sequence length="857" mass="95454">MTERQDGSTRAIQPQSYFDSQQFATAVYQSELTFRLRNLGYQIEAGKSGAPDIKGYTPEYLEASSPRRQQIEEAVARSGFSGPEAAQIAAHNTRDKKEILSSSEVLAAHRKIAADFGNQADRVVAEAKARAETLQQNRMPDSRVRAQEAVSFAKDRGFEREAVTDEREIMRDALRRGMGDLTYAQVRENFDQRHNTGEFKIAPGQKHETGRHFTTRETIAAELATVGHMQRGQNTVAPIMPKEEAAAHAATREFLNQAQRRSIEEVLTSRDRVHGLQGLAGTGKTTTLEAIREGAERNGYAVEGFAPTSRAAAQLRDAGISAGTLQGFLARGGQDQFRGDPSSRHLHMVDESSLASTRQMQAFMEKIGPQDRVLLIGDTRQHQSVDAGKPFEQMQQAGMQTSQLDQIMRQKDPELLRAVEHLSKNETAIGLTLLQQQGRVTEIPDNAQRIEAIAKDYVAKPENTLVVSPDNASRQEINNAIRTELQASGVVSKENHSMNVLTPRSDMTSVDRSWAARYQPDDVLHYTRGSKEQGIEKGSYATVVYANHKENQITVQKPDGQQATYDPKRLQGIAAYREISRDFAQGDRIQFTANNRELAVSNRDMGTIERIDSNQISVKMDGGKDRTVTFDAAQMRHFDHGYAVTSHSSQGLTADRVLVNMDTKVHPELINTRFAYVSVSRASEDVRIYTNDVAVLSERLSTDVTKTSAVDLQKAQVEPTLNQQTQTKEPPMTNSREHSQEELRRQILAEASIHSPENIRTTADIEHRHNAPIRTALPNEASDYEWKRETGEVQSYQHTHAGSWLHIDPQGQFYDRQAQPITRETALEAGHTLTHSVADNAQVQSGSRESTNVGLSL</sequence>
<dbReference type="SUPFAM" id="SSF55464">
    <property type="entry name" value="Origin of replication-binding domain, RBD-like"/>
    <property type="match status" value="1"/>
</dbReference>
<feature type="domain" description="UvrD-like helicase C-terminal" evidence="3">
    <location>
        <begin position="640"/>
        <end position="688"/>
    </location>
</feature>
<organism evidence="4">
    <name type="scientific">mine drainage metagenome</name>
    <dbReference type="NCBI Taxonomy" id="410659"/>
    <lineage>
        <taxon>unclassified sequences</taxon>
        <taxon>metagenomes</taxon>
        <taxon>ecological metagenomes</taxon>
    </lineage>
</organism>
<name>E6PY05_9ZZZZ</name>
<dbReference type="EMBL" id="CABN01000054">
    <property type="protein sequence ID" value="CBH99814.1"/>
    <property type="molecule type" value="Genomic_DNA"/>
</dbReference>
<reference evidence="4" key="1">
    <citation type="submission" date="2009-10" db="EMBL/GenBank/DDBJ databases">
        <title>Diversity of trophic interactions inside an arsenic-rich microbial ecosystem.</title>
        <authorList>
            <person name="Bertin P.N."/>
            <person name="Heinrich-Salmeron A."/>
            <person name="Pelletier E."/>
            <person name="Goulhen-Chollet F."/>
            <person name="Arsene-Ploetze F."/>
            <person name="Gallien S."/>
            <person name="Calteau A."/>
            <person name="Vallenet D."/>
            <person name="Casiot C."/>
            <person name="Chane-Woon-Ming B."/>
            <person name="Giloteaux L."/>
            <person name="Barakat M."/>
            <person name="Bonnefoy V."/>
            <person name="Bruneel O."/>
            <person name="Chandler M."/>
            <person name="Cleiss J."/>
            <person name="Duran R."/>
            <person name="Elbaz-Poulichet F."/>
            <person name="Fonknechten N."/>
            <person name="Lauga B."/>
            <person name="Mornico D."/>
            <person name="Ortet P."/>
            <person name="Schaeffer C."/>
            <person name="Siguier P."/>
            <person name="Alexander Thil Smith A."/>
            <person name="Van Dorsselaer A."/>
            <person name="Weissenbach J."/>
            <person name="Medigue C."/>
            <person name="Le Paslier D."/>
        </authorList>
    </citation>
    <scope>NUCLEOTIDE SEQUENCE</scope>
</reference>